<dbReference type="Proteomes" id="UP000316759">
    <property type="component" value="Unassembled WGS sequence"/>
</dbReference>
<dbReference type="EMBL" id="SUNJ01002301">
    <property type="protein sequence ID" value="TPP66085.1"/>
    <property type="molecule type" value="Genomic_DNA"/>
</dbReference>
<name>A0A504Z080_FASGI</name>
<dbReference type="AlphaFoldDB" id="A0A504Z080"/>
<organism evidence="1 2">
    <name type="scientific">Fasciola gigantica</name>
    <name type="common">Giant liver fluke</name>
    <dbReference type="NCBI Taxonomy" id="46835"/>
    <lineage>
        <taxon>Eukaryota</taxon>
        <taxon>Metazoa</taxon>
        <taxon>Spiralia</taxon>
        <taxon>Lophotrochozoa</taxon>
        <taxon>Platyhelminthes</taxon>
        <taxon>Trematoda</taxon>
        <taxon>Digenea</taxon>
        <taxon>Plagiorchiida</taxon>
        <taxon>Echinostomata</taxon>
        <taxon>Echinostomatoidea</taxon>
        <taxon>Fasciolidae</taxon>
        <taxon>Fasciola</taxon>
    </lineage>
</organism>
<protein>
    <recommendedName>
        <fullName evidence="3">Asparagine synthetase domain-containing protein 1</fullName>
    </recommendedName>
</protein>
<dbReference type="OrthoDB" id="10252281at2759"/>
<evidence type="ECO:0000313" key="2">
    <source>
        <dbReference type="Proteomes" id="UP000316759"/>
    </source>
</evidence>
<reference evidence="1 2" key="1">
    <citation type="submission" date="2019-04" db="EMBL/GenBank/DDBJ databases">
        <title>Annotation for the trematode Fasciola gigantica.</title>
        <authorList>
            <person name="Choi Y.-J."/>
        </authorList>
    </citation>
    <scope>NUCLEOTIDE SEQUENCE [LARGE SCALE GENOMIC DNA]</scope>
    <source>
        <strain evidence="1">Uganda_cow_1</strain>
    </source>
</reference>
<gene>
    <name evidence="1" type="ORF">FGIG_00487</name>
</gene>
<sequence>MCGIALFPVSVKSAQVSFISRSGFYEMIDFNELLCGVTEDAKLVHRDHSGENTGHVYFGRDHLGRRSLVGRFADKFPESTGSTLHLDCLSSVVLSMLQSEVEDKKAVFGVKFQRLDCSLPILNKCQRNTVLGEMQLYPWASEHWLSWKQCPKFHLKQIIPVNESSFKSHHVLTPLNLVPSKLSRVSFHSLSQLSQYECCWLRPAVGIATEDGCKQLYPRSFWCPFLRRCRFHGAGIFVQSVCGIWLWFC</sequence>
<keyword evidence="2" id="KW-1185">Reference proteome</keyword>
<comment type="caution">
    <text evidence="1">The sequence shown here is derived from an EMBL/GenBank/DDBJ whole genome shotgun (WGS) entry which is preliminary data.</text>
</comment>
<evidence type="ECO:0000313" key="1">
    <source>
        <dbReference type="EMBL" id="TPP66085.1"/>
    </source>
</evidence>
<accession>A0A504Z080</accession>
<proteinExistence type="predicted"/>
<evidence type="ECO:0008006" key="3">
    <source>
        <dbReference type="Google" id="ProtNLM"/>
    </source>
</evidence>